<protein>
    <recommendedName>
        <fullName evidence="3">DUF304 domain-containing protein</fullName>
    </recommendedName>
</protein>
<reference evidence="2" key="1">
    <citation type="submission" date="2019-08" db="EMBL/GenBank/DDBJ databases">
        <authorList>
            <person name="Kucharzyk K."/>
            <person name="Murdoch R.W."/>
            <person name="Higgins S."/>
            <person name="Loffler F."/>
        </authorList>
    </citation>
    <scope>NUCLEOTIDE SEQUENCE</scope>
</reference>
<accession>A0A645GZZ7</accession>
<sequence>MIYNFRYNKKVRVFCAVFIFIGFFTLSWFYSLLPGVVTGWICAVMFASIFFYLPLTVLRYKVSVNTSADILFAGYMTYAAKYDTISISEIESIVERKNYFIIKTKIKILKVSKNIENIYILLDLIRGEKNERQGNGSLG</sequence>
<evidence type="ECO:0000313" key="2">
    <source>
        <dbReference type="EMBL" id="MPN29624.1"/>
    </source>
</evidence>
<keyword evidence="1" id="KW-0472">Membrane</keyword>
<evidence type="ECO:0000256" key="1">
    <source>
        <dbReference type="SAM" id="Phobius"/>
    </source>
</evidence>
<feature type="transmembrane region" description="Helical" evidence="1">
    <location>
        <begin position="12"/>
        <end position="31"/>
    </location>
</feature>
<name>A0A645GZZ7_9ZZZZ</name>
<keyword evidence="1" id="KW-1133">Transmembrane helix</keyword>
<evidence type="ECO:0008006" key="3">
    <source>
        <dbReference type="Google" id="ProtNLM"/>
    </source>
</evidence>
<gene>
    <name evidence="2" type="ORF">SDC9_177077</name>
</gene>
<keyword evidence="1" id="KW-0812">Transmembrane</keyword>
<dbReference type="AlphaFoldDB" id="A0A645GZZ7"/>
<organism evidence="2">
    <name type="scientific">bioreactor metagenome</name>
    <dbReference type="NCBI Taxonomy" id="1076179"/>
    <lineage>
        <taxon>unclassified sequences</taxon>
        <taxon>metagenomes</taxon>
        <taxon>ecological metagenomes</taxon>
    </lineage>
</organism>
<feature type="transmembrane region" description="Helical" evidence="1">
    <location>
        <begin position="37"/>
        <end position="58"/>
    </location>
</feature>
<proteinExistence type="predicted"/>
<comment type="caution">
    <text evidence="2">The sequence shown here is derived from an EMBL/GenBank/DDBJ whole genome shotgun (WGS) entry which is preliminary data.</text>
</comment>
<dbReference type="EMBL" id="VSSQ01080410">
    <property type="protein sequence ID" value="MPN29624.1"/>
    <property type="molecule type" value="Genomic_DNA"/>
</dbReference>